<dbReference type="STRING" id="1612.ABB44_10435"/>
<dbReference type="AlphaFoldDB" id="A0A4R5NFZ6"/>
<keyword evidence="2" id="KW-1185">Reference proteome</keyword>
<evidence type="ECO:0000313" key="2">
    <source>
        <dbReference type="Proteomes" id="UP000295257"/>
    </source>
</evidence>
<dbReference type="Proteomes" id="UP000295257">
    <property type="component" value="Unassembled WGS sequence"/>
</dbReference>
<dbReference type="EMBL" id="PUFN01000017">
    <property type="protein sequence ID" value="TDG72262.1"/>
    <property type="molecule type" value="Genomic_DNA"/>
</dbReference>
<sequence length="85" mass="9967">MKFDKNDFDFITTVGPKKMYRSEQKKNIFALVNDDQKGLSVFDKIQTADILAAARRYDKCKDDKYNTGQEESDYINSMFRIHAMN</sequence>
<proteinExistence type="predicted"/>
<dbReference type="OrthoDB" id="2304433at2"/>
<organism evidence="1 2">
    <name type="scientific">Companilactobacillus farciminis</name>
    <dbReference type="NCBI Taxonomy" id="1612"/>
    <lineage>
        <taxon>Bacteria</taxon>
        <taxon>Bacillati</taxon>
        <taxon>Bacillota</taxon>
        <taxon>Bacilli</taxon>
        <taxon>Lactobacillales</taxon>
        <taxon>Lactobacillaceae</taxon>
        <taxon>Companilactobacillus</taxon>
    </lineage>
</organism>
<protein>
    <submittedName>
        <fullName evidence="1">Uncharacterized protein</fullName>
    </submittedName>
</protein>
<name>A0A4R5NFZ6_9LACO</name>
<evidence type="ECO:0000313" key="1">
    <source>
        <dbReference type="EMBL" id="TDG72262.1"/>
    </source>
</evidence>
<accession>A0A4R5NFZ6</accession>
<reference evidence="1 2" key="1">
    <citation type="journal article" date="2019" name="Appl. Microbiol. Biotechnol.">
        <title>Uncovering carbohydrate metabolism through a genotype-phenotype association study of 56 lactic acid bacteria genomes.</title>
        <authorList>
            <person name="Buron-Moles G."/>
            <person name="Chailyan A."/>
            <person name="Dolejs I."/>
            <person name="Forster J."/>
            <person name="Miks M.H."/>
        </authorList>
    </citation>
    <scope>NUCLEOTIDE SEQUENCE [LARGE SCALE GENOMIC DNA]</scope>
    <source>
        <strain evidence="1 2">ATCC 29644</strain>
    </source>
</reference>
<dbReference type="RefSeq" id="WP_010019925.1">
    <property type="nucleotide sequence ID" value="NZ_CAJJMR010000023.1"/>
</dbReference>
<comment type="caution">
    <text evidence="1">The sequence shown here is derived from an EMBL/GenBank/DDBJ whole genome shotgun (WGS) entry which is preliminary data.</text>
</comment>
<gene>
    <name evidence="1" type="ORF">C5L30_001073</name>
</gene>